<reference evidence="3" key="1">
    <citation type="submission" date="2017-05" db="EMBL/GenBank/DDBJ databases">
        <authorList>
            <person name="Song R."/>
            <person name="Chenine A.L."/>
            <person name="Ruprecht R.M."/>
        </authorList>
    </citation>
    <scope>NUCLEOTIDE SEQUENCE [LARGE SCALE GENOMIC DNA]</scope>
</reference>
<dbReference type="Gene3D" id="3.10.10.10">
    <property type="entry name" value="HIV Type 1 Reverse Transcriptase, subunit A, domain 1"/>
    <property type="match status" value="1"/>
</dbReference>
<dbReference type="PANTHER" id="PTHR24559">
    <property type="entry name" value="TRANSPOSON TY3-I GAG-POL POLYPROTEIN"/>
    <property type="match status" value="1"/>
</dbReference>
<organism evidence="2 3">
    <name type="scientific">Zymoseptoria tritici ST99CH_1E4</name>
    <dbReference type="NCBI Taxonomy" id="1276532"/>
    <lineage>
        <taxon>Eukaryota</taxon>
        <taxon>Fungi</taxon>
        <taxon>Dikarya</taxon>
        <taxon>Ascomycota</taxon>
        <taxon>Pezizomycotina</taxon>
        <taxon>Dothideomycetes</taxon>
        <taxon>Dothideomycetidae</taxon>
        <taxon>Mycosphaerellales</taxon>
        <taxon>Mycosphaerellaceae</taxon>
        <taxon>Zymoseptoria</taxon>
    </lineage>
</organism>
<evidence type="ECO:0000313" key="2">
    <source>
        <dbReference type="EMBL" id="SMR42505.1"/>
    </source>
</evidence>
<dbReference type="CDD" id="cd01647">
    <property type="entry name" value="RT_LTR"/>
    <property type="match status" value="1"/>
</dbReference>
<sequence length="202" mass="22676">MSHRPDTEIFACWLLPPGNQPSACATTVEDYEKFMAGSKSTTADAVKKLLQCLRDLAYAFSREEADTLSPHKDGVDHHIELKPGALLPFRRPYRLSGQEEDALKKWVDDMLAKNMIRPATSEAAAPVIVVRKPGGGLRVCIDYRALNAVTVKNRYPIPLVQDTLTRLSLKKYFTKLDIIAAFNRIRIAKGDEHKTAFTTRYS</sequence>
<dbReference type="InterPro" id="IPR053134">
    <property type="entry name" value="RNA-dir_DNA_polymerase"/>
</dbReference>
<evidence type="ECO:0000259" key="1">
    <source>
        <dbReference type="Pfam" id="PF00078"/>
    </source>
</evidence>
<dbReference type="SUPFAM" id="SSF56672">
    <property type="entry name" value="DNA/RNA polymerases"/>
    <property type="match status" value="1"/>
</dbReference>
<gene>
    <name evidence="2" type="ORF">ZT1E4_G1283</name>
</gene>
<accession>A0A2H1FME8</accession>
<dbReference type="PANTHER" id="PTHR24559:SF444">
    <property type="entry name" value="REVERSE TRANSCRIPTASE DOMAIN-CONTAINING PROTEIN"/>
    <property type="match status" value="1"/>
</dbReference>
<evidence type="ECO:0000313" key="3">
    <source>
        <dbReference type="Proteomes" id="UP000245764"/>
    </source>
</evidence>
<dbReference type="InterPro" id="IPR000477">
    <property type="entry name" value="RT_dom"/>
</dbReference>
<dbReference type="InterPro" id="IPR043502">
    <property type="entry name" value="DNA/RNA_pol_sf"/>
</dbReference>
<feature type="domain" description="Reverse transcriptase" evidence="1">
    <location>
        <begin position="130"/>
        <end position="200"/>
    </location>
</feature>
<name>A0A2H1FME8_ZYMTR</name>
<dbReference type="Proteomes" id="UP000245764">
    <property type="component" value="Chromosome 1"/>
</dbReference>
<dbReference type="Pfam" id="PF00078">
    <property type="entry name" value="RVT_1"/>
    <property type="match status" value="1"/>
</dbReference>
<dbReference type="EMBL" id="LT854253">
    <property type="protein sequence ID" value="SMR42505.1"/>
    <property type="molecule type" value="Genomic_DNA"/>
</dbReference>
<dbReference type="AlphaFoldDB" id="A0A2H1FME8"/>
<proteinExistence type="predicted"/>
<protein>
    <recommendedName>
        <fullName evidence="1">Reverse transcriptase domain-containing protein</fullName>
    </recommendedName>
</protein>